<dbReference type="OMA" id="QLRNDQM"/>
<dbReference type="EMBL" id="JH993062">
    <property type="protein sequence ID" value="EKX37206.1"/>
    <property type="molecule type" value="Genomic_DNA"/>
</dbReference>
<evidence type="ECO:0000256" key="2">
    <source>
        <dbReference type="SAM" id="MobiDB-lite"/>
    </source>
</evidence>
<keyword evidence="5" id="KW-1185">Reference proteome</keyword>
<evidence type="ECO:0000313" key="4">
    <source>
        <dbReference type="EnsemblProtists" id="EKX37206"/>
    </source>
</evidence>
<evidence type="ECO:0000313" key="5">
    <source>
        <dbReference type="Proteomes" id="UP000011087"/>
    </source>
</evidence>
<feature type="coiled-coil region" evidence="1">
    <location>
        <begin position="494"/>
        <end position="525"/>
    </location>
</feature>
<keyword evidence="1" id="KW-0175">Coiled coil</keyword>
<dbReference type="AlphaFoldDB" id="L1ILS3"/>
<feature type="coiled-coil region" evidence="1">
    <location>
        <begin position="74"/>
        <end position="111"/>
    </location>
</feature>
<gene>
    <name evidence="3" type="ORF">GUITHDRAFT_145162</name>
</gene>
<dbReference type="Proteomes" id="UP000011087">
    <property type="component" value="Unassembled WGS sequence"/>
</dbReference>
<reference evidence="4" key="3">
    <citation type="submission" date="2015-06" db="UniProtKB">
        <authorList>
            <consortium name="EnsemblProtists"/>
        </authorList>
    </citation>
    <scope>IDENTIFICATION</scope>
</reference>
<sequence>MQQQQQQRQLFAGNSSLQRRTNQFSQRPPNQTLSGNAQQKQLLAAPQSTAQILENLNSYVVSQQQQHENSEQLKKQNRKQAEVIEHQKRDLEQLRYERASIAEKLRQHEAVVEGLEISTKSFSDNFEINQKHVLDAKKKLDFGEKKYDAFIDWKVQMESRITQIEEKYHSKHQLLVEQLSKSQDDNSSLEKKHQELSQEIKALSEQNSVLQNELKEKTCSLDDLRSKHADISAKFNTLLKEKRLLEKESTREKEEKVLIAKSLEDQKTRLIEAELHLKNVQMQLTEQKEKHCEAQQNLERNYESKILEMKEMAKNQKKAYSTEIESIKSSQKQQETELQLVKDLNLKLNDLYKKASSDNKVFENELTIIEDIVSSFQSFDDTLGQVLHCSRLRNENVFIEKQRYADLYEKNQEYLRGQENDLNILDRNLSQLDSILTNTMTQKQAQSDRLFNLSAQVSFLEDQIAEKDNQHQNKTMSNLKEMEEHLKKVMCDVKRDHEMEMKALSEEHEQKVKQLETKLAQSESFQEKFHVQSVEQQRILEELSCAKTLIKNLRDVESNLKGDIEQPKTAGPSAPSKQPTKSWNALQQETYVGESRGGSSRDVNQKQFSKCDRFLSTPERQIPAQDLTPATNVKSTNKRRRGYLDVSKKNLKEDICSEVVTKKMPMTTKAIATKPTNVAPIGRRYTRRRNKVEHHSSGSQDSFNIFDNDC</sequence>
<organism evidence="3">
    <name type="scientific">Guillardia theta (strain CCMP2712)</name>
    <name type="common">Cryptophyte</name>
    <dbReference type="NCBI Taxonomy" id="905079"/>
    <lineage>
        <taxon>Eukaryota</taxon>
        <taxon>Cryptophyceae</taxon>
        <taxon>Pyrenomonadales</taxon>
        <taxon>Geminigeraceae</taxon>
        <taxon>Guillardia</taxon>
    </lineage>
</organism>
<accession>L1ILS3</accession>
<reference evidence="5" key="2">
    <citation type="submission" date="2012-11" db="EMBL/GenBank/DDBJ databases">
        <authorList>
            <person name="Kuo A."/>
            <person name="Curtis B.A."/>
            <person name="Tanifuji G."/>
            <person name="Burki F."/>
            <person name="Gruber A."/>
            <person name="Irimia M."/>
            <person name="Maruyama S."/>
            <person name="Arias M.C."/>
            <person name="Ball S.G."/>
            <person name="Gile G.H."/>
            <person name="Hirakawa Y."/>
            <person name="Hopkins J.F."/>
            <person name="Rensing S.A."/>
            <person name="Schmutz J."/>
            <person name="Symeonidi A."/>
            <person name="Elias M."/>
            <person name="Eveleigh R.J."/>
            <person name="Herman E.K."/>
            <person name="Klute M.J."/>
            <person name="Nakayama T."/>
            <person name="Obornik M."/>
            <person name="Reyes-Prieto A."/>
            <person name="Armbrust E.V."/>
            <person name="Aves S.J."/>
            <person name="Beiko R.G."/>
            <person name="Coutinho P."/>
            <person name="Dacks J.B."/>
            <person name="Durnford D.G."/>
            <person name="Fast N.M."/>
            <person name="Green B.R."/>
            <person name="Grisdale C."/>
            <person name="Hempe F."/>
            <person name="Henrissat B."/>
            <person name="Hoppner M.P."/>
            <person name="Ishida K.-I."/>
            <person name="Kim E."/>
            <person name="Koreny L."/>
            <person name="Kroth P.G."/>
            <person name="Liu Y."/>
            <person name="Malik S.-B."/>
            <person name="Maier U.G."/>
            <person name="McRose D."/>
            <person name="Mock T."/>
            <person name="Neilson J.A."/>
            <person name="Onodera N.T."/>
            <person name="Poole A.M."/>
            <person name="Pritham E.J."/>
            <person name="Richards T.A."/>
            <person name="Rocap G."/>
            <person name="Roy S.W."/>
            <person name="Sarai C."/>
            <person name="Schaack S."/>
            <person name="Shirato S."/>
            <person name="Slamovits C.H."/>
            <person name="Spencer D.F."/>
            <person name="Suzuki S."/>
            <person name="Worden A.Z."/>
            <person name="Zauner S."/>
            <person name="Barry K."/>
            <person name="Bell C."/>
            <person name="Bharti A.K."/>
            <person name="Crow J.A."/>
            <person name="Grimwood J."/>
            <person name="Kramer R."/>
            <person name="Lindquist E."/>
            <person name="Lucas S."/>
            <person name="Salamov A."/>
            <person name="McFadden G.I."/>
            <person name="Lane C.E."/>
            <person name="Keeling P.J."/>
            <person name="Gray M.W."/>
            <person name="Grigoriev I.V."/>
            <person name="Archibald J.M."/>
        </authorList>
    </citation>
    <scope>NUCLEOTIDE SEQUENCE</scope>
    <source>
        <strain evidence="5">CCMP2712</strain>
    </source>
</reference>
<feature type="region of interest" description="Disordered" evidence="2">
    <location>
        <begin position="685"/>
        <end position="710"/>
    </location>
</feature>
<dbReference type="GeneID" id="17293926"/>
<proteinExistence type="predicted"/>
<evidence type="ECO:0000313" key="3">
    <source>
        <dbReference type="EMBL" id="EKX37206.1"/>
    </source>
</evidence>
<dbReference type="RefSeq" id="XP_005824186.1">
    <property type="nucleotide sequence ID" value="XM_005824129.1"/>
</dbReference>
<dbReference type="HOGENOM" id="CLU_389080_0_0_1"/>
<dbReference type="EnsemblProtists" id="EKX37206">
    <property type="protein sequence ID" value="EKX37206"/>
    <property type="gene ID" value="GUITHDRAFT_145162"/>
</dbReference>
<name>L1ILS3_GUITC</name>
<reference evidence="3 5" key="1">
    <citation type="journal article" date="2012" name="Nature">
        <title>Algal genomes reveal evolutionary mosaicism and the fate of nucleomorphs.</title>
        <authorList>
            <consortium name="DOE Joint Genome Institute"/>
            <person name="Curtis B.A."/>
            <person name="Tanifuji G."/>
            <person name="Burki F."/>
            <person name="Gruber A."/>
            <person name="Irimia M."/>
            <person name="Maruyama S."/>
            <person name="Arias M.C."/>
            <person name="Ball S.G."/>
            <person name="Gile G.H."/>
            <person name="Hirakawa Y."/>
            <person name="Hopkins J.F."/>
            <person name="Kuo A."/>
            <person name="Rensing S.A."/>
            <person name="Schmutz J."/>
            <person name="Symeonidi A."/>
            <person name="Elias M."/>
            <person name="Eveleigh R.J."/>
            <person name="Herman E.K."/>
            <person name="Klute M.J."/>
            <person name="Nakayama T."/>
            <person name="Obornik M."/>
            <person name="Reyes-Prieto A."/>
            <person name="Armbrust E.V."/>
            <person name="Aves S.J."/>
            <person name="Beiko R.G."/>
            <person name="Coutinho P."/>
            <person name="Dacks J.B."/>
            <person name="Durnford D.G."/>
            <person name="Fast N.M."/>
            <person name="Green B.R."/>
            <person name="Grisdale C.J."/>
            <person name="Hempel F."/>
            <person name="Henrissat B."/>
            <person name="Hoppner M.P."/>
            <person name="Ishida K."/>
            <person name="Kim E."/>
            <person name="Koreny L."/>
            <person name="Kroth P.G."/>
            <person name="Liu Y."/>
            <person name="Malik S.B."/>
            <person name="Maier U.G."/>
            <person name="McRose D."/>
            <person name="Mock T."/>
            <person name="Neilson J.A."/>
            <person name="Onodera N.T."/>
            <person name="Poole A.M."/>
            <person name="Pritham E.J."/>
            <person name="Richards T.A."/>
            <person name="Rocap G."/>
            <person name="Roy S.W."/>
            <person name="Sarai C."/>
            <person name="Schaack S."/>
            <person name="Shirato S."/>
            <person name="Slamovits C.H."/>
            <person name="Spencer D.F."/>
            <person name="Suzuki S."/>
            <person name="Worden A.Z."/>
            <person name="Zauner S."/>
            <person name="Barry K."/>
            <person name="Bell C."/>
            <person name="Bharti A.K."/>
            <person name="Crow J.A."/>
            <person name="Grimwood J."/>
            <person name="Kramer R."/>
            <person name="Lindquist E."/>
            <person name="Lucas S."/>
            <person name="Salamov A."/>
            <person name="McFadden G.I."/>
            <person name="Lane C.E."/>
            <person name="Keeling P.J."/>
            <person name="Gray M.W."/>
            <person name="Grigoriev I.V."/>
            <person name="Archibald J.M."/>
        </authorList>
    </citation>
    <scope>NUCLEOTIDE SEQUENCE</scope>
    <source>
        <strain evidence="3 5">CCMP2712</strain>
    </source>
</reference>
<feature type="compositionally biased region" description="Polar residues" evidence="2">
    <location>
        <begin position="697"/>
        <end position="710"/>
    </location>
</feature>
<feature type="region of interest" description="Disordered" evidence="2">
    <location>
        <begin position="561"/>
        <end position="582"/>
    </location>
</feature>
<feature type="compositionally biased region" description="Polar residues" evidence="2">
    <location>
        <begin position="12"/>
        <end position="42"/>
    </location>
</feature>
<dbReference type="PaxDb" id="55529-EKX37206"/>
<protein>
    <submittedName>
        <fullName evidence="3 4">Uncharacterized protein</fullName>
    </submittedName>
</protein>
<dbReference type="KEGG" id="gtt:GUITHDRAFT_145162"/>
<feature type="coiled-coil region" evidence="1">
    <location>
        <begin position="179"/>
        <end position="315"/>
    </location>
</feature>
<evidence type="ECO:0000256" key="1">
    <source>
        <dbReference type="SAM" id="Coils"/>
    </source>
</evidence>
<feature type="region of interest" description="Disordered" evidence="2">
    <location>
        <begin position="1"/>
        <end position="42"/>
    </location>
</feature>